<sequence length="206" mass="23721">MAEHARRLLFVAILNAVSLYGAKSSKFEIGLLLVAWQLLSFATPVKRYANRLRAKFSEHAKALVASKVQAVYAYSHDETTDMWKVSDKLDSLSNSVQLLMSAVGTTLAELVNVWLIASKIGWHVLVPVFIALVHWLLSEAVYKKTRQMSKQSKVIKPPRFQDRINPLLQNTRTVKFYAWEEAFRNVHSYYDCKGYVPPVFWRVLRY</sequence>
<keyword evidence="6" id="KW-1185">Reference proteome</keyword>
<dbReference type="GO" id="GO:0005524">
    <property type="term" value="F:ATP binding"/>
    <property type="evidence" value="ECO:0007669"/>
    <property type="project" value="InterPro"/>
</dbReference>
<dbReference type="GO" id="GO:0016020">
    <property type="term" value="C:membrane"/>
    <property type="evidence" value="ECO:0007669"/>
    <property type="project" value="InterPro"/>
</dbReference>
<keyword evidence="3 4" id="KW-0472">Membrane</keyword>
<evidence type="ECO:0000256" key="1">
    <source>
        <dbReference type="ARBA" id="ARBA00022692"/>
    </source>
</evidence>
<dbReference type="InterPro" id="IPR036640">
    <property type="entry name" value="ABC1_TM_sf"/>
</dbReference>
<gene>
    <name evidence="5" type="ORF">H4R26_006100</name>
</gene>
<accession>A0A9W8BBM0</accession>
<dbReference type="AlphaFoldDB" id="A0A9W8BBM0"/>
<evidence type="ECO:0000313" key="5">
    <source>
        <dbReference type="EMBL" id="KAJ1996694.1"/>
    </source>
</evidence>
<protein>
    <submittedName>
        <fullName evidence="5">Uncharacterized protein</fullName>
    </submittedName>
</protein>
<dbReference type="EMBL" id="JANBQF010001696">
    <property type="protein sequence ID" value="KAJ1996694.1"/>
    <property type="molecule type" value="Genomic_DNA"/>
</dbReference>
<reference evidence="5" key="1">
    <citation type="submission" date="2022-07" db="EMBL/GenBank/DDBJ databases">
        <title>Phylogenomic reconstructions and comparative analyses of Kickxellomycotina fungi.</title>
        <authorList>
            <person name="Reynolds N.K."/>
            <person name="Stajich J.E."/>
            <person name="Barry K."/>
            <person name="Grigoriev I.V."/>
            <person name="Crous P."/>
            <person name="Smith M.E."/>
        </authorList>
    </citation>
    <scope>NUCLEOTIDE SEQUENCE</scope>
    <source>
        <strain evidence="5">IMI 214461</strain>
    </source>
</reference>
<feature type="transmembrane region" description="Helical" evidence="4">
    <location>
        <begin position="122"/>
        <end position="142"/>
    </location>
</feature>
<comment type="caution">
    <text evidence="5">The sequence shown here is derived from an EMBL/GenBank/DDBJ whole genome shotgun (WGS) entry which is preliminary data.</text>
</comment>
<dbReference type="Gene3D" id="1.20.1560.10">
    <property type="entry name" value="ABC transporter type 1, transmembrane domain"/>
    <property type="match status" value="1"/>
</dbReference>
<evidence type="ECO:0000256" key="3">
    <source>
        <dbReference type="ARBA" id="ARBA00023136"/>
    </source>
</evidence>
<evidence type="ECO:0000313" key="6">
    <source>
        <dbReference type="Proteomes" id="UP001150907"/>
    </source>
</evidence>
<evidence type="ECO:0000256" key="2">
    <source>
        <dbReference type="ARBA" id="ARBA00022989"/>
    </source>
</evidence>
<dbReference type="Proteomes" id="UP001150907">
    <property type="component" value="Unassembled WGS sequence"/>
</dbReference>
<evidence type="ECO:0000256" key="4">
    <source>
        <dbReference type="SAM" id="Phobius"/>
    </source>
</evidence>
<feature type="non-terminal residue" evidence="5">
    <location>
        <position position="206"/>
    </location>
</feature>
<keyword evidence="2 4" id="KW-1133">Transmembrane helix</keyword>
<organism evidence="5 6">
    <name type="scientific">Coemansia thaxteri</name>
    <dbReference type="NCBI Taxonomy" id="2663907"/>
    <lineage>
        <taxon>Eukaryota</taxon>
        <taxon>Fungi</taxon>
        <taxon>Fungi incertae sedis</taxon>
        <taxon>Zoopagomycota</taxon>
        <taxon>Kickxellomycotina</taxon>
        <taxon>Kickxellomycetes</taxon>
        <taxon>Kickxellales</taxon>
        <taxon>Kickxellaceae</taxon>
        <taxon>Coemansia</taxon>
    </lineage>
</organism>
<keyword evidence="1 4" id="KW-0812">Transmembrane</keyword>
<proteinExistence type="predicted"/>
<dbReference type="SUPFAM" id="SSF90123">
    <property type="entry name" value="ABC transporter transmembrane region"/>
    <property type="match status" value="1"/>
</dbReference>
<name>A0A9W8BBM0_9FUNG</name>
<dbReference type="OrthoDB" id="6500128at2759"/>